<gene>
    <name evidence="2" type="ORF">ABQM86_14025</name>
</gene>
<evidence type="ECO:0000256" key="1">
    <source>
        <dbReference type="SAM" id="SignalP"/>
    </source>
</evidence>
<sequence length="225" mass="22997">MVARNVRRRVAGIAALAAAGAVMAGCTVNVPDPAAPKPSPSESTLATPRITPGHDAAAVAAKDLPLGAGNTLAPGDPVTVSTRLEEVPGWTVVHSGLQGEVRYRKTDGCTLAARVSVNQGPLTVADDDAASTKELFRYLDPGIAVESLKPVSLRWGQDSDEPQHNVEFLALESSAATGGNAAVVMARLFSVPASSVYISVACPDDGSLDKARAEAAAQLVVVPPG</sequence>
<proteinExistence type="predicted"/>
<accession>A0AB39YJP5</accession>
<dbReference type="PROSITE" id="PS51257">
    <property type="entry name" value="PROKAR_LIPOPROTEIN"/>
    <property type="match status" value="1"/>
</dbReference>
<keyword evidence="1" id="KW-0732">Signal</keyword>
<feature type="chain" id="PRO_5044254523" description="Lipoprotein LpqN" evidence="1">
    <location>
        <begin position="25"/>
        <end position="225"/>
    </location>
</feature>
<dbReference type="EMBL" id="CP165735">
    <property type="protein sequence ID" value="XDV70079.1"/>
    <property type="molecule type" value="Genomic_DNA"/>
</dbReference>
<reference evidence="2" key="1">
    <citation type="submission" date="2024-07" db="EMBL/GenBank/DDBJ databases">
        <authorList>
            <person name="Li J."/>
            <person name="Wei H."/>
            <person name="Ma J."/>
        </authorList>
    </citation>
    <scope>NUCLEOTIDE SEQUENCE</scope>
    <source>
        <strain evidence="2">AMU7</strain>
    </source>
</reference>
<feature type="signal peptide" evidence="1">
    <location>
        <begin position="1"/>
        <end position="24"/>
    </location>
</feature>
<name>A0AB39YJP5_9MICC</name>
<evidence type="ECO:0000313" key="2">
    <source>
        <dbReference type="EMBL" id="XDV70079.1"/>
    </source>
</evidence>
<dbReference type="AlphaFoldDB" id="A0AB39YJP5"/>
<evidence type="ECO:0008006" key="3">
    <source>
        <dbReference type="Google" id="ProtNLM"/>
    </source>
</evidence>
<dbReference type="RefSeq" id="WP_242703341.1">
    <property type="nucleotide sequence ID" value="NZ_CP165735.1"/>
</dbReference>
<organism evidence="2">
    <name type="scientific">Paenarthrobacter sp. AMU7</name>
    <dbReference type="NCBI Taxonomy" id="3162492"/>
    <lineage>
        <taxon>Bacteria</taxon>
        <taxon>Bacillati</taxon>
        <taxon>Actinomycetota</taxon>
        <taxon>Actinomycetes</taxon>
        <taxon>Micrococcales</taxon>
        <taxon>Micrococcaceae</taxon>
        <taxon>Paenarthrobacter</taxon>
    </lineage>
</organism>
<protein>
    <recommendedName>
        <fullName evidence="3">Lipoprotein LpqN</fullName>
    </recommendedName>
</protein>